<dbReference type="InterPro" id="IPR058626">
    <property type="entry name" value="MdtA-like_b-barrel"/>
</dbReference>
<evidence type="ECO:0000259" key="7">
    <source>
        <dbReference type="Pfam" id="PF25967"/>
    </source>
</evidence>
<dbReference type="Pfam" id="PF25917">
    <property type="entry name" value="BSH_RND"/>
    <property type="match status" value="1"/>
</dbReference>
<feature type="signal peptide" evidence="3">
    <location>
        <begin position="1"/>
        <end position="22"/>
    </location>
</feature>
<protein>
    <submittedName>
        <fullName evidence="8">Efflux RND transporter periplasmic adaptor subunit</fullName>
    </submittedName>
</protein>
<dbReference type="Gene3D" id="2.40.30.170">
    <property type="match status" value="1"/>
</dbReference>
<dbReference type="InterPro" id="IPR058625">
    <property type="entry name" value="MdtA-like_BSH"/>
</dbReference>
<name>A0A9E6ZW89_9HYPH</name>
<evidence type="ECO:0000259" key="5">
    <source>
        <dbReference type="Pfam" id="PF25917"/>
    </source>
</evidence>
<dbReference type="AlphaFoldDB" id="A0A9E6ZW89"/>
<evidence type="ECO:0000259" key="4">
    <source>
        <dbReference type="Pfam" id="PF25876"/>
    </source>
</evidence>
<dbReference type="GO" id="GO:0046677">
    <property type="term" value="P:response to antibiotic"/>
    <property type="evidence" value="ECO:0007669"/>
    <property type="project" value="TreeGrafter"/>
</dbReference>
<sequence length="422" mass="44121">MSRLNGRLAQIAVLVLFAVALAACDGKDNAGLPGPGAQGRPQVGVVTVHPQSVAITAEMPGRTSASLVAEVRPQVGGLIKERLFQEGGEVKAGDPLYQIEPASYQAAYDSAVASLQKAEAAVPSAEAKVERYAGLIKQNAVSKQDNDDAVASLAQAKAEVAAARASVDTARINLDYTRITAPIGGRIDKSVLTPGALVTASQDTALTTIRTLDPINVDVTQSSTNLLNLRQAIRDGRIKISGDRVQVRLKLDNGQLYPLPGTLEFTSAYVDTTTGTYGVRAQFPNPDRLLLPGMYVRAIIEEGVAPDSYLVPQRGVTRNTKGEPVALVVNADNKVEQRVLTVARSVGNSWLVEAGIGDGDRVVVEGSQFARPGQDVTPVDVVVDETTGEVRERGQQSAAPAASAAIAQGAARVDAAGTSTAN</sequence>
<feature type="domain" description="Multidrug resistance protein MdtA-like C-terminal permuted SH3" evidence="7">
    <location>
        <begin position="310"/>
        <end position="368"/>
    </location>
</feature>
<dbReference type="InterPro" id="IPR058627">
    <property type="entry name" value="MdtA-like_C"/>
</dbReference>
<dbReference type="PANTHER" id="PTHR30158">
    <property type="entry name" value="ACRA/E-RELATED COMPONENT OF DRUG EFFLUX TRANSPORTER"/>
    <property type="match status" value="1"/>
</dbReference>
<dbReference type="GO" id="GO:0005886">
    <property type="term" value="C:plasma membrane"/>
    <property type="evidence" value="ECO:0007669"/>
    <property type="project" value="UniProtKB-SubCell"/>
</dbReference>
<reference evidence="8" key="1">
    <citation type="submission" date="2021-09" db="EMBL/GenBank/DDBJ databases">
        <title>Network and meta-omics reveal the key degrader and cooperation patterns in an efficient 1,4-dioxane-degrading microbial community.</title>
        <authorList>
            <person name="Dai C."/>
        </authorList>
    </citation>
    <scope>NUCLEOTIDE SEQUENCE</scope>
    <source>
        <strain evidence="8">ZM13</strain>
    </source>
</reference>
<feature type="domain" description="Multidrug resistance protein MdtA-like alpha-helical hairpin" evidence="4">
    <location>
        <begin position="108"/>
        <end position="177"/>
    </location>
</feature>
<dbReference type="PROSITE" id="PS51257">
    <property type="entry name" value="PROKAR_LIPOPROTEIN"/>
    <property type="match status" value="1"/>
</dbReference>
<evidence type="ECO:0000313" key="8">
    <source>
        <dbReference type="EMBL" id="UOK71566.1"/>
    </source>
</evidence>
<dbReference type="InterPro" id="IPR058624">
    <property type="entry name" value="MdtA-like_HH"/>
</dbReference>
<comment type="subcellular location">
    <subcellularLocation>
        <location evidence="1">Cell envelope</location>
    </subcellularLocation>
</comment>
<dbReference type="Pfam" id="PF25967">
    <property type="entry name" value="RND-MFP_C"/>
    <property type="match status" value="1"/>
</dbReference>
<gene>
    <name evidence="8" type="ORF">K9D25_02265</name>
</gene>
<dbReference type="EMBL" id="CP083239">
    <property type="protein sequence ID" value="UOK71566.1"/>
    <property type="molecule type" value="Genomic_DNA"/>
</dbReference>
<dbReference type="Gene3D" id="1.10.287.470">
    <property type="entry name" value="Helix hairpin bin"/>
    <property type="match status" value="1"/>
</dbReference>
<keyword evidence="3" id="KW-0732">Signal</keyword>
<evidence type="ECO:0000256" key="1">
    <source>
        <dbReference type="ARBA" id="ARBA00004196"/>
    </source>
</evidence>
<feature type="chain" id="PRO_5038957608" evidence="3">
    <location>
        <begin position="23"/>
        <end position="422"/>
    </location>
</feature>
<dbReference type="NCBIfam" id="TIGR01730">
    <property type="entry name" value="RND_mfp"/>
    <property type="match status" value="1"/>
</dbReference>
<evidence type="ECO:0000259" key="6">
    <source>
        <dbReference type="Pfam" id="PF25944"/>
    </source>
</evidence>
<dbReference type="Proteomes" id="UP000831684">
    <property type="component" value="Chromosome"/>
</dbReference>
<feature type="domain" description="Multidrug resistance protein MdtA-like barrel-sandwich hybrid" evidence="5">
    <location>
        <begin position="68"/>
        <end position="209"/>
    </location>
</feature>
<dbReference type="Pfam" id="PF25944">
    <property type="entry name" value="Beta-barrel_RND"/>
    <property type="match status" value="1"/>
</dbReference>
<evidence type="ECO:0000256" key="2">
    <source>
        <dbReference type="ARBA" id="ARBA00009477"/>
    </source>
</evidence>
<dbReference type="PANTHER" id="PTHR30158:SF3">
    <property type="entry name" value="MULTIDRUG EFFLUX PUMP SUBUNIT ACRA-RELATED"/>
    <property type="match status" value="1"/>
</dbReference>
<dbReference type="FunFam" id="2.40.420.20:FF:000001">
    <property type="entry name" value="Efflux RND transporter periplasmic adaptor subunit"/>
    <property type="match status" value="1"/>
</dbReference>
<dbReference type="Gene3D" id="2.40.50.100">
    <property type="match status" value="1"/>
</dbReference>
<dbReference type="GO" id="GO:0022857">
    <property type="term" value="F:transmembrane transporter activity"/>
    <property type="evidence" value="ECO:0007669"/>
    <property type="project" value="InterPro"/>
</dbReference>
<organism evidence="8 9">
    <name type="scientific">Ancylobacter polymorphus</name>
    <dbReference type="NCBI Taxonomy" id="223390"/>
    <lineage>
        <taxon>Bacteria</taxon>
        <taxon>Pseudomonadati</taxon>
        <taxon>Pseudomonadota</taxon>
        <taxon>Alphaproteobacteria</taxon>
        <taxon>Hyphomicrobiales</taxon>
        <taxon>Xanthobacteraceae</taxon>
        <taxon>Ancylobacter</taxon>
    </lineage>
</organism>
<evidence type="ECO:0000313" key="9">
    <source>
        <dbReference type="Proteomes" id="UP000831684"/>
    </source>
</evidence>
<dbReference type="InterPro" id="IPR006143">
    <property type="entry name" value="RND_pump_MFP"/>
</dbReference>
<feature type="domain" description="Multidrug resistance protein MdtA-like beta-barrel" evidence="6">
    <location>
        <begin position="214"/>
        <end position="303"/>
    </location>
</feature>
<evidence type="ECO:0000256" key="3">
    <source>
        <dbReference type="SAM" id="SignalP"/>
    </source>
</evidence>
<dbReference type="Gene3D" id="2.40.420.20">
    <property type="match status" value="1"/>
</dbReference>
<dbReference type="SUPFAM" id="SSF111369">
    <property type="entry name" value="HlyD-like secretion proteins"/>
    <property type="match status" value="1"/>
</dbReference>
<accession>A0A9E6ZW89</accession>
<dbReference type="RefSeq" id="WP_244378835.1">
    <property type="nucleotide sequence ID" value="NZ_CP083239.1"/>
</dbReference>
<dbReference type="Pfam" id="PF25876">
    <property type="entry name" value="HH_MFP_RND"/>
    <property type="match status" value="1"/>
</dbReference>
<dbReference type="KEGG" id="apol:K9D25_02265"/>
<proteinExistence type="inferred from homology"/>
<comment type="similarity">
    <text evidence="2">Belongs to the membrane fusion protein (MFP) (TC 8.A.1) family.</text>
</comment>